<proteinExistence type="predicted"/>
<feature type="region of interest" description="Disordered" evidence="2">
    <location>
        <begin position="65"/>
        <end position="106"/>
    </location>
</feature>
<evidence type="ECO:0000313" key="3">
    <source>
        <dbReference type="EMBL" id="KAK3909234.1"/>
    </source>
</evidence>
<feature type="compositionally biased region" description="Basic and acidic residues" evidence="2">
    <location>
        <begin position="65"/>
        <end position="80"/>
    </location>
</feature>
<keyword evidence="4" id="KW-1185">Reference proteome</keyword>
<organism evidence="3 4">
    <name type="scientific">Frankliniella fusca</name>
    <dbReference type="NCBI Taxonomy" id="407009"/>
    <lineage>
        <taxon>Eukaryota</taxon>
        <taxon>Metazoa</taxon>
        <taxon>Ecdysozoa</taxon>
        <taxon>Arthropoda</taxon>
        <taxon>Hexapoda</taxon>
        <taxon>Insecta</taxon>
        <taxon>Pterygota</taxon>
        <taxon>Neoptera</taxon>
        <taxon>Paraneoptera</taxon>
        <taxon>Thysanoptera</taxon>
        <taxon>Terebrantia</taxon>
        <taxon>Thripoidea</taxon>
        <taxon>Thripidae</taxon>
        <taxon>Frankliniella</taxon>
    </lineage>
</organism>
<protein>
    <submittedName>
        <fullName evidence="3">Proprotein convertase subtilisin/kexin type 4</fullName>
    </submittedName>
</protein>
<feature type="coiled-coil region" evidence="1">
    <location>
        <begin position="10"/>
        <end position="50"/>
    </location>
</feature>
<reference evidence="3" key="2">
    <citation type="journal article" date="2023" name="BMC Genomics">
        <title>Pest status, molecular evolution, and epigenetic factors derived from the genome assembly of Frankliniella fusca, a thysanopteran phytovirus vector.</title>
        <authorList>
            <person name="Catto M.A."/>
            <person name="Labadie P.E."/>
            <person name="Jacobson A.L."/>
            <person name="Kennedy G.G."/>
            <person name="Srinivasan R."/>
            <person name="Hunt B.G."/>
        </authorList>
    </citation>
    <scope>NUCLEOTIDE SEQUENCE</scope>
    <source>
        <strain evidence="3">PL_HMW_Pooled</strain>
    </source>
</reference>
<sequence>DKINDPTKEEREAEEEMIALKELLKYEEELRLAEEKGAAEEREAEEEKEAVGELIKYEKALKIAEESKTTESLGESERTLESCPSKKLSCDSAGGAQIEDGKVGNASSPNTSFILVDRGVQVDRSIDTSCPHCGHDMQEDTIPRKSTGTQTDDLVVGEGVTAQGMQMRDTRRGSQDSDETFYEPAERDRVAAEGIQRVAAWQMSQSSDETLHEPAGRGRKRTLDSSNIYLDKTTCSPSDRVIGGAENAKNFYLDETMGMSVKTEILFEEGPGSIFSDVTVCMSDVTMLLVKEEEEEIIFLNETICASPDRELIVKEERDEISFLGGICFTSSQREFIGEDEKPIYLGETCCTPTWMDWKPAEGGQEHEKKNAGIAEKHFDPPEKKRSKTEIRVLRDSCLAGPSGAEKTFSPAKVGGGETQQNRWRAGWVARKTGDLKLKFMRAAKKGRIGEEENRNIVRSPSPGHVCALPRCELHQPFYVSSNRELMRLPENVRPMARRHRGKSPEGFWSLDMP</sequence>
<gene>
    <name evidence="3" type="ORF">KUF71_003833</name>
</gene>
<reference evidence="3" key="1">
    <citation type="submission" date="2021-07" db="EMBL/GenBank/DDBJ databases">
        <authorList>
            <person name="Catto M.A."/>
            <person name="Jacobson A."/>
            <person name="Kennedy G."/>
            <person name="Labadie P."/>
            <person name="Hunt B.G."/>
            <person name="Srinivasan R."/>
        </authorList>
    </citation>
    <scope>NUCLEOTIDE SEQUENCE</scope>
    <source>
        <strain evidence="3">PL_HMW_Pooled</strain>
        <tissue evidence="3">Head</tissue>
    </source>
</reference>
<dbReference type="EMBL" id="JAHWGI010000085">
    <property type="protein sequence ID" value="KAK3909234.1"/>
    <property type="molecule type" value="Genomic_DNA"/>
</dbReference>
<accession>A0AAE1GUA3</accession>
<feature type="non-terminal residue" evidence="3">
    <location>
        <position position="1"/>
    </location>
</feature>
<name>A0AAE1GUA3_9NEOP</name>
<comment type="caution">
    <text evidence="3">The sequence shown here is derived from an EMBL/GenBank/DDBJ whole genome shotgun (WGS) entry which is preliminary data.</text>
</comment>
<feature type="region of interest" description="Disordered" evidence="2">
    <location>
        <begin position="131"/>
        <end position="151"/>
    </location>
</feature>
<dbReference type="Proteomes" id="UP001219518">
    <property type="component" value="Unassembled WGS sequence"/>
</dbReference>
<feature type="compositionally biased region" description="Basic and acidic residues" evidence="2">
    <location>
        <begin position="133"/>
        <end position="143"/>
    </location>
</feature>
<feature type="region of interest" description="Disordered" evidence="2">
    <location>
        <begin position="362"/>
        <end position="386"/>
    </location>
</feature>
<evidence type="ECO:0000313" key="4">
    <source>
        <dbReference type="Proteomes" id="UP001219518"/>
    </source>
</evidence>
<evidence type="ECO:0000256" key="2">
    <source>
        <dbReference type="SAM" id="MobiDB-lite"/>
    </source>
</evidence>
<keyword evidence="1" id="KW-0175">Coiled coil</keyword>
<dbReference type="AlphaFoldDB" id="A0AAE1GUA3"/>
<feature type="compositionally biased region" description="Basic and acidic residues" evidence="2">
    <location>
        <begin position="364"/>
        <end position="386"/>
    </location>
</feature>
<evidence type="ECO:0000256" key="1">
    <source>
        <dbReference type="SAM" id="Coils"/>
    </source>
</evidence>